<dbReference type="PROSITE" id="PS50896">
    <property type="entry name" value="LISH"/>
    <property type="match status" value="1"/>
</dbReference>
<keyword evidence="12" id="KW-0648">Protein biosynthesis</keyword>
<evidence type="ECO:0000256" key="7">
    <source>
        <dbReference type="ARBA" id="ARBA00023242"/>
    </source>
</evidence>
<protein>
    <submittedName>
        <fullName evidence="11">CYFA0S10e00210g1_1</fullName>
    </submittedName>
    <submittedName>
        <fullName evidence="12">Transcription initiation factor TFIID subunit 5</fullName>
    </submittedName>
</protein>
<evidence type="ECO:0000313" key="12">
    <source>
        <dbReference type="EMBL" id="ONH66919.1"/>
    </source>
</evidence>
<dbReference type="InterPro" id="IPR007582">
    <property type="entry name" value="TFIID_NTD2"/>
</dbReference>
<dbReference type="Gene3D" id="1.25.40.500">
    <property type="entry name" value="TFIID subunit TAF5, NTD2 domain"/>
    <property type="match status" value="1"/>
</dbReference>
<feature type="repeat" description="WD" evidence="8">
    <location>
        <begin position="381"/>
        <end position="422"/>
    </location>
</feature>
<accession>A0A061B4N9</accession>
<dbReference type="SUPFAM" id="SSF50978">
    <property type="entry name" value="WD40 repeat-like"/>
    <property type="match status" value="1"/>
</dbReference>
<dbReference type="InterPro" id="IPR006594">
    <property type="entry name" value="LisH"/>
</dbReference>
<keyword evidence="12" id="KW-0396">Initiation factor</keyword>
<dbReference type="InterPro" id="IPR020472">
    <property type="entry name" value="WD40_PAC1"/>
</dbReference>
<dbReference type="OMA" id="HNHPVWD"/>
<feature type="region of interest" description="Disordered" evidence="9">
    <location>
        <begin position="642"/>
        <end position="675"/>
    </location>
</feature>
<dbReference type="Pfam" id="PF00400">
    <property type="entry name" value="WD40"/>
    <property type="match status" value="6"/>
</dbReference>
<organism evidence="11">
    <name type="scientific">Cyberlindnera fabianii</name>
    <name type="common">Yeast</name>
    <name type="synonym">Hansenula fabianii</name>
    <dbReference type="NCBI Taxonomy" id="36022"/>
    <lineage>
        <taxon>Eukaryota</taxon>
        <taxon>Fungi</taxon>
        <taxon>Dikarya</taxon>
        <taxon>Ascomycota</taxon>
        <taxon>Saccharomycotina</taxon>
        <taxon>Saccharomycetes</taxon>
        <taxon>Phaffomycetales</taxon>
        <taxon>Phaffomycetaceae</taxon>
        <taxon>Cyberlindnera</taxon>
    </lineage>
</organism>
<comment type="subcellular location">
    <subcellularLocation>
        <location evidence="1">Nucleus</location>
    </subcellularLocation>
</comment>
<dbReference type="InterPro" id="IPR001680">
    <property type="entry name" value="WD40_rpt"/>
</dbReference>
<evidence type="ECO:0000256" key="6">
    <source>
        <dbReference type="ARBA" id="ARBA00023163"/>
    </source>
</evidence>
<proteinExistence type="inferred from homology"/>
<dbReference type="PROSITE" id="PS50294">
    <property type="entry name" value="WD_REPEATS_REGION"/>
    <property type="match status" value="5"/>
</dbReference>
<dbReference type="Pfam" id="PF08513">
    <property type="entry name" value="LisH"/>
    <property type="match status" value="1"/>
</dbReference>
<evidence type="ECO:0000259" key="10">
    <source>
        <dbReference type="Pfam" id="PF04494"/>
    </source>
</evidence>
<keyword evidence="6" id="KW-0804">Transcription</keyword>
<feature type="domain" description="TFIID subunit TAF5 NTD2" evidence="10">
    <location>
        <begin position="117"/>
        <end position="247"/>
    </location>
</feature>
<keyword evidence="7" id="KW-0539">Nucleus</keyword>
<dbReference type="GO" id="GO:0016251">
    <property type="term" value="F:RNA polymerase II general transcription initiation factor activity"/>
    <property type="evidence" value="ECO:0007669"/>
    <property type="project" value="TreeGrafter"/>
</dbReference>
<dbReference type="InterPro" id="IPR019775">
    <property type="entry name" value="WD40_repeat_CS"/>
</dbReference>
<dbReference type="GO" id="GO:0003743">
    <property type="term" value="F:translation initiation factor activity"/>
    <property type="evidence" value="ECO:0007669"/>
    <property type="project" value="UniProtKB-KW"/>
</dbReference>
<feature type="compositionally biased region" description="Basic and acidic residues" evidence="9">
    <location>
        <begin position="666"/>
        <end position="675"/>
    </location>
</feature>
<dbReference type="PANTHER" id="PTHR19879">
    <property type="entry name" value="TRANSCRIPTION INITIATION FACTOR TFIID"/>
    <property type="match status" value="1"/>
</dbReference>
<feature type="compositionally biased region" description="Low complexity" evidence="9">
    <location>
        <begin position="11"/>
        <end position="56"/>
    </location>
</feature>
<dbReference type="CDD" id="cd00200">
    <property type="entry name" value="WD40"/>
    <property type="match status" value="1"/>
</dbReference>
<evidence type="ECO:0000256" key="1">
    <source>
        <dbReference type="ARBA" id="ARBA00004123"/>
    </source>
</evidence>
<name>A0A061B4N9_CYBFA</name>
<feature type="repeat" description="WD" evidence="8">
    <location>
        <begin position="436"/>
        <end position="477"/>
    </location>
</feature>
<reference evidence="11" key="1">
    <citation type="journal article" date="2014" name="Genome Announc.">
        <title>Genome sequence of the yeast Cyberlindnera fabianii (Hansenula fabianii).</title>
        <authorList>
            <person name="Freel K.C."/>
            <person name="Sarilar V."/>
            <person name="Neuveglise C."/>
            <person name="Devillers H."/>
            <person name="Friedrich A."/>
            <person name="Schacherer J."/>
        </authorList>
    </citation>
    <scope>NUCLEOTIDE SEQUENCE</scope>
    <source>
        <strain evidence="11">YJS4271</strain>
    </source>
</reference>
<keyword evidence="13" id="KW-1185">Reference proteome</keyword>
<dbReference type="PROSITE" id="PS00678">
    <property type="entry name" value="WD_REPEATS_1"/>
    <property type="match status" value="3"/>
</dbReference>
<dbReference type="InterPro" id="IPR037264">
    <property type="entry name" value="TFIID_NTD2_sf"/>
</dbReference>
<feature type="compositionally biased region" description="Low complexity" evidence="9">
    <location>
        <begin position="653"/>
        <end position="662"/>
    </location>
</feature>
<dbReference type="EMBL" id="MPUK01000005">
    <property type="protein sequence ID" value="ONH66919.1"/>
    <property type="molecule type" value="Genomic_DNA"/>
</dbReference>
<dbReference type="GO" id="GO:0005669">
    <property type="term" value="C:transcription factor TFIID complex"/>
    <property type="evidence" value="ECO:0007669"/>
    <property type="project" value="TreeGrafter"/>
</dbReference>
<feature type="repeat" description="WD" evidence="8">
    <location>
        <begin position="562"/>
        <end position="603"/>
    </location>
</feature>
<feature type="repeat" description="WD" evidence="8">
    <location>
        <begin position="610"/>
        <end position="646"/>
    </location>
</feature>
<feature type="repeat" description="WD" evidence="8">
    <location>
        <begin position="520"/>
        <end position="561"/>
    </location>
</feature>
<dbReference type="SMART" id="SM00320">
    <property type="entry name" value="WD40"/>
    <property type="match status" value="6"/>
</dbReference>
<feature type="repeat" description="WD" evidence="8">
    <location>
        <begin position="478"/>
        <end position="510"/>
    </location>
</feature>
<evidence type="ECO:0000313" key="11">
    <source>
        <dbReference type="EMBL" id="CDR42608.1"/>
    </source>
</evidence>
<evidence type="ECO:0000256" key="8">
    <source>
        <dbReference type="PROSITE-ProRule" id="PRU00221"/>
    </source>
</evidence>
<dbReference type="PROSITE" id="PS50007">
    <property type="entry name" value="PIPLC_X_DOMAIN"/>
    <property type="match status" value="1"/>
</dbReference>
<dbReference type="Pfam" id="PF04494">
    <property type="entry name" value="TFIID_NTD2"/>
    <property type="match status" value="1"/>
</dbReference>
<comment type="similarity">
    <text evidence="2">Belongs to the WD repeat TAF5 family.</text>
</comment>
<evidence type="ECO:0000256" key="9">
    <source>
        <dbReference type="SAM" id="MobiDB-lite"/>
    </source>
</evidence>
<dbReference type="AlphaFoldDB" id="A0A061B4N9"/>
<sequence length="715" mass="78964">MSQNTPKVDPAAQNAAMRAQSAGQAAAGVSQQAQPGQAQPQQAQQQQQRRQTGGQFSQADLNRIVLEYLNKKGYHKTEAMLRMESSHVPTPPPQNFASGAVRTPITDKSSVATVEKMEPEGYVRGYSMLKAWVESSLDIYRPELFRVLYPLFVHCFLDLVGKDGTAARSFFNKFMSDHEILHGSEVSKLAGIGTSEHLEENELAKTFRNNSYVLHISRTALNLLLYFLHENEAVGGSIMISLINRYIQPVITNSNVSGSSGDEGALDDGIKGIAKTDEVEKFNSQPVKLGQMPMDPDFSKEVELELKKKDAREGVQGTSLVDEFHKMQTTSDDAPTREVLPLPPKTALDLKREVQIVKESRDKIKLDSIQAAAPSVCMYTFHNTNNDLTSLEFNDDSTMVAGGFQDSYIKLWSLDGGPLKSVLKTDKFNDDNSRRLIGHSGTVYGLSFSPDNRYLLSSSEDKTTRLWSMDTYTALVSYKGHNHPVWDVKFSPFGHYFVTGSHDQTARLWSCDHIYPLRIFAGHLGDVDTVEFHPNSTYVFTGSADKSCRMWDVQKGNSVRIFSGHTGAVNAIAVSPDGRWLASAGEDTMINIWDIGSGRRLKSMRGHGRSSIYSLAFSQEGSVLISGGADSSVRVWDIKRGTTEAGPVPDPFPTSDDPTTSVNGGSKEKIEEARRRKEIVPTADHLASFFTKRTPVYKVHFTRGNLVLAAGAFRG</sequence>
<evidence type="ECO:0000313" key="13">
    <source>
        <dbReference type="Proteomes" id="UP000189513"/>
    </source>
</evidence>
<dbReference type="InterPro" id="IPR036322">
    <property type="entry name" value="WD40_repeat_dom_sf"/>
</dbReference>
<dbReference type="PROSITE" id="PS50082">
    <property type="entry name" value="WD_REPEATS_2"/>
    <property type="match status" value="6"/>
</dbReference>
<dbReference type="PANTHER" id="PTHR19879:SF1">
    <property type="entry name" value="CANNONBALL-RELATED"/>
    <property type="match status" value="1"/>
</dbReference>
<dbReference type="OrthoDB" id="10266330at2759"/>
<evidence type="ECO:0000256" key="3">
    <source>
        <dbReference type="ARBA" id="ARBA00022574"/>
    </source>
</evidence>
<dbReference type="InterPro" id="IPR015943">
    <property type="entry name" value="WD40/YVTN_repeat-like_dom_sf"/>
</dbReference>
<keyword evidence="5" id="KW-0805">Transcription regulation</keyword>
<dbReference type="VEuPathDB" id="FungiDB:BON22_3254"/>
<evidence type="ECO:0000256" key="2">
    <source>
        <dbReference type="ARBA" id="ARBA00009435"/>
    </source>
</evidence>
<keyword evidence="4" id="KW-0677">Repeat</keyword>
<dbReference type="Proteomes" id="UP000189513">
    <property type="component" value="Unassembled WGS sequence"/>
</dbReference>
<dbReference type="EMBL" id="LK052895">
    <property type="protein sequence ID" value="CDR42608.1"/>
    <property type="molecule type" value="Genomic_DNA"/>
</dbReference>
<gene>
    <name evidence="12" type="ORF">BON22_3254</name>
    <name evidence="11" type="ORF">CYFA0S_10e00210g</name>
</gene>
<dbReference type="SMART" id="SM00667">
    <property type="entry name" value="LisH"/>
    <property type="match status" value="1"/>
</dbReference>
<keyword evidence="3 8" id="KW-0853">WD repeat</keyword>
<evidence type="ECO:0000256" key="5">
    <source>
        <dbReference type="ARBA" id="ARBA00023015"/>
    </source>
</evidence>
<dbReference type="GO" id="GO:0006367">
    <property type="term" value="P:transcription initiation at RNA polymerase II promoter"/>
    <property type="evidence" value="ECO:0007669"/>
    <property type="project" value="TreeGrafter"/>
</dbReference>
<dbReference type="STRING" id="36022.A0A061B4N9"/>
<dbReference type="PRINTS" id="PR00320">
    <property type="entry name" value="GPROTEINBRPT"/>
</dbReference>
<dbReference type="Gene3D" id="2.130.10.10">
    <property type="entry name" value="YVTN repeat-like/Quinoprotein amine dehydrogenase"/>
    <property type="match status" value="2"/>
</dbReference>
<reference evidence="12" key="3">
    <citation type="submission" date="2017-01" db="EMBL/GenBank/DDBJ databases">
        <authorList>
            <person name="Mah S.A."/>
            <person name="Swanson W.J."/>
            <person name="Moy G.W."/>
            <person name="Vacquier V.D."/>
        </authorList>
    </citation>
    <scope>NUCLEOTIDE SEQUENCE [LARGE SCALE GENOMIC DNA]</scope>
    <source>
        <strain evidence="12">65</strain>
    </source>
</reference>
<reference evidence="13" key="2">
    <citation type="journal article" date="2017" name="Genome Announc.">
        <title>Genome sequences of Cyberlindnera fabianii 65, Pichia kudriavzevii 129, and Saccharomyces cerevisiae 131 isolated from fermented masau fruits in Zimbabwe.</title>
        <authorList>
            <person name="van Rijswijck I.M.H."/>
            <person name="Derks M.F.L."/>
            <person name="Abee T."/>
            <person name="de Ridder D."/>
            <person name="Smid E.J."/>
        </authorList>
    </citation>
    <scope>NUCLEOTIDE SEQUENCE [LARGE SCALE GENOMIC DNA]</scope>
    <source>
        <strain evidence="13">65</strain>
    </source>
</reference>
<feature type="region of interest" description="Disordered" evidence="9">
    <location>
        <begin position="1"/>
        <end position="56"/>
    </location>
</feature>
<evidence type="ECO:0000256" key="4">
    <source>
        <dbReference type="ARBA" id="ARBA00022737"/>
    </source>
</evidence>
<dbReference type="SUPFAM" id="SSF160897">
    <property type="entry name" value="Taf5 N-terminal domain-like"/>
    <property type="match status" value="1"/>
</dbReference>
<dbReference type="CDD" id="cd08044">
    <property type="entry name" value="TAF5_NTD2"/>
    <property type="match status" value="1"/>
</dbReference>